<dbReference type="InterPro" id="IPR059026">
    <property type="entry name" value="LpqB_N"/>
</dbReference>
<protein>
    <submittedName>
        <fullName evidence="3">Lipoprotein LpqB beta-propeller domain-containing protein</fullName>
    </submittedName>
</protein>
<dbReference type="Pfam" id="PF10646">
    <property type="entry name" value="Germane"/>
    <property type="match status" value="1"/>
</dbReference>
<accession>A0A1H3E7B2</accession>
<proteinExistence type="predicted"/>
<dbReference type="Proteomes" id="UP000199515">
    <property type="component" value="Unassembled WGS sequence"/>
</dbReference>
<sequence length="577" mass="61482">MKTAVKLIALAVMLLASGCANIPAEMQPVVLSGERPAQAVQTPQEPEKGLDALTVVRDFIKASALTASGNASPTASVYLDEETRKSWAPVKGLTVIEDTFGTVYAPEPEQTADPNEKVVLVRGFMVGTLGQDSAFIPAVPASGDYILPVHVRLQADNQWRITGPLSNNLVITERDFSANYFKVAVNFFSQDSGVFVPDLRYVFAKPQSGLPNRVMDLVVDGPSEALKGAVINLLGPDARLEQNVKGVDDGSLVVPLTGLGDPPIEKRRLIVAQIVLSLQNVTTSRIKVLSDGKPILPDKDAWRVNDLASYPVGAPPELNGMYTADGGIFSLFDGRPLQGNAYHDVVSAAQSLDGKRLATVEKLSGDRMVLRIGGLDHQEEVVSAPQGEFLTRPTWRAATGGAEVWTAVDGTTVLRAVLTGDGKWKAQGVNATDLVDLGKITALRLSRDGARVAAVVADKLMVAAVVRTPEGVRLTAPRSLRNADLTNVTDVDWASQDTLVAVTSSTSQPVVKVPVDGRRIDGFNSSNLTAPVRGVTASPNKPTIVADSNGLWVASELGEVWRPHARTAKDARPFYPG</sequence>
<dbReference type="SMART" id="SM00909">
    <property type="entry name" value="Germane"/>
    <property type="match status" value="1"/>
</dbReference>
<dbReference type="RefSeq" id="WP_342741193.1">
    <property type="nucleotide sequence ID" value="NZ_FNON01000003.1"/>
</dbReference>
<dbReference type="SUPFAM" id="SSF82171">
    <property type="entry name" value="DPP6 N-terminal domain-like"/>
    <property type="match status" value="1"/>
</dbReference>
<dbReference type="PROSITE" id="PS51257">
    <property type="entry name" value="PROKAR_LIPOPROTEIN"/>
    <property type="match status" value="1"/>
</dbReference>
<keyword evidence="3" id="KW-0449">Lipoprotein</keyword>
<feature type="domain" description="GerMN" evidence="2">
    <location>
        <begin position="211"/>
        <end position="299"/>
    </location>
</feature>
<dbReference type="InterPro" id="IPR018910">
    <property type="entry name" value="LpqB_C"/>
</dbReference>
<feature type="chain" id="PRO_5039297067" evidence="1">
    <location>
        <begin position="23"/>
        <end position="577"/>
    </location>
</feature>
<keyword evidence="4" id="KW-1185">Reference proteome</keyword>
<evidence type="ECO:0000313" key="4">
    <source>
        <dbReference type="Proteomes" id="UP000199515"/>
    </source>
</evidence>
<evidence type="ECO:0000313" key="3">
    <source>
        <dbReference type="EMBL" id="SDX74571.1"/>
    </source>
</evidence>
<reference evidence="3 4" key="1">
    <citation type="submission" date="2016-10" db="EMBL/GenBank/DDBJ databases">
        <authorList>
            <person name="de Groot N.N."/>
        </authorList>
    </citation>
    <scope>NUCLEOTIDE SEQUENCE [LARGE SCALE GENOMIC DNA]</scope>
    <source>
        <strain evidence="3 4">CPCC 202699</strain>
    </source>
</reference>
<gene>
    <name evidence="3" type="ORF">SAMN05421504_103689</name>
</gene>
<dbReference type="STRING" id="589385.SAMN05421504_103689"/>
<dbReference type="InterPro" id="IPR019606">
    <property type="entry name" value="GerMN"/>
</dbReference>
<feature type="signal peptide" evidence="1">
    <location>
        <begin position="1"/>
        <end position="22"/>
    </location>
</feature>
<dbReference type="Pfam" id="PF10647">
    <property type="entry name" value="Gmad1"/>
    <property type="match status" value="1"/>
</dbReference>
<evidence type="ECO:0000256" key="1">
    <source>
        <dbReference type="SAM" id="SignalP"/>
    </source>
</evidence>
<dbReference type="Pfam" id="PF25976">
    <property type="entry name" value="LpqB_N"/>
    <property type="match status" value="1"/>
</dbReference>
<name>A0A1H3E7B2_9PSEU</name>
<organism evidence="3 4">
    <name type="scientific">Amycolatopsis xylanica</name>
    <dbReference type="NCBI Taxonomy" id="589385"/>
    <lineage>
        <taxon>Bacteria</taxon>
        <taxon>Bacillati</taxon>
        <taxon>Actinomycetota</taxon>
        <taxon>Actinomycetes</taxon>
        <taxon>Pseudonocardiales</taxon>
        <taxon>Pseudonocardiaceae</taxon>
        <taxon>Amycolatopsis</taxon>
    </lineage>
</organism>
<keyword evidence="1" id="KW-0732">Signal</keyword>
<dbReference type="AlphaFoldDB" id="A0A1H3E7B2"/>
<evidence type="ECO:0000259" key="2">
    <source>
        <dbReference type="SMART" id="SM00909"/>
    </source>
</evidence>
<dbReference type="EMBL" id="FNON01000003">
    <property type="protein sequence ID" value="SDX74571.1"/>
    <property type="molecule type" value="Genomic_DNA"/>
</dbReference>